<proteinExistence type="predicted"/>
<evidence type="ECO:0000313" key="1">
    <source>
        <dbReference type="EMBL" id="CCD51603.1"/>
    </source>
</evidence>
<reference evidence="2" key="1">
    <citation type="journal article" date="2011" name="PLoS Genet.">
        <title>Genomic analysis of the necrotrophic fungal pathogens Sclerotinia sclerotiorum and Botrytis cinerea.</title>
        <authorList>
            <person name="Amselem J."/>
            <person name="Cuomo C.A."/>
            <person name="van Kan J.A."/>
            <person name="Viaud M."/>
            <person name="Benito E.P."/>
            <person name="Couloux A."/>
            <person name="Coutinho P.M."/>
            <person name="de Vries R.P."/>
            <person name="Dyer P.S."/>
            <person name="Fillinger S."/>
            <person name="Fournier E."/>
            <person name="Gout L."/>
            <person name="Hahn M."/>
            <person name="Kohn L."/>
            <person name="Lapalu N."/>
            <person name="Plummer K.M."/>
            <person name="Pradier J.M."/>
            <person name="Quevillon E."/>
            <person name="Sharon A."/>
            <person name="Simon A."/>
            <person name="ten Have A."/>
            <person name="Tudzynski B."/>
            <person name="Tudzynski P."/>
            <person name="Wincker P."/>
            <person name="Andrew M."/>
            <person name="Anthouard V."/>
            <person name="Beever R.E."/>
            <person name="Beffa R."/>
            <person name="Benoit I."/>
            <person name="Bouzid O."/>
            <person name="Brault B."/>
            <person name="Chen Z."/>
            <person name="Choquer M."/>
            <person name="Collemare J."/>
            <person name="Cotton P."/>
            <person name="Danchin E.G."/>
            <person name="Da Silva C."/>
            <person name="Gautier A."/>
            <person name="Giraud C."/>
            <person name="Giraud T."/>
            <person name="Gonzalez C."/>
            <person name="Grossetete S."/>
            <person name="Guldener U."/>
            <person name="Henrissat B."/>
            <person name="Howlett B.J."/>
            <person name="Kodira C."/>
            <person name="Kretschmer M."/>
            <person name="Lappartient A."/>
            <person name="Leroch M."/>
            <person name="Levis C."/>
            <person name="Mauceli E."/>
            <person name="Neuveglise C."/>
            <person name="Oeser B."/>
            <person name="Pearson M."/>
            <person name="Poulain J."/>
            <person name="Poussereau N."/>
            <person name="Quesneville H."/>
            <person name="Rascle C."/>
            <person name="Schumacher J."/>
            <person name="Segurens B."/>
            <person name="Sexton A."/>
            <person name="Silva E."/>
            <person name="Sirven C."/>
            <person name="Soanes D.M."/>
            <person name="Talbot N.J."/>
            <person name="Templeton M."/>
            <person name="Yandava C."/>
            <person name="Yarden O."/>
            <person name="Zeng Q."/>
            <person name="Rollins J.A."/>
            <person name="Lebrun M.H."/>
            <person name="Dickman M."/>
        </authorList>
    </citation>
    <scope>NUCLEOTIDE SEQUENCE [LARGE SCALE GENOMIC DNA]</scope>
    <source>
        <strain evidence="2">T4</strain>
    </source>
</reference>
<dbReference type="InParanoid" id="G2YIR6"/>
<name>G2YIR6_BOTF4</name>
<organism evidence="1 2">
    <name type="scientific">Botryotinia fuckeliana (strain T4)</name>
    <name type="common">Noble rot fungus</name>
    <name type="synonym">Botrytis cinerea</name>
    <dbReference type="NCBI Taxonomy" id="999810"/>
    <lineage>
        <taxon>Eukaryota</taxon>
        <taxon>Fungi</taxon>
        <taxon>Dikarya</taxon>
        <taxon>Ascomycota</taxon>
        <taxon>Pezizomycotina</taxon>
        <taxon>Leotiomycetes</taxon>
        <taxon>Helotiales</taxon>
        <taxon>Sclerotiniaceae</taxon>
        <taxon>Botrytis</taxon>
    </lineage>
</organism>
<dbReference type="AlphaFoldDB" id="G2YIR6"/>
<evidence type="ECO:0000313" key="2">
    <source>
        <dbReference type="Proteomes" id="UP000008177"/>
    </source>
</evidence>
<accession>G2YIR6</accession>
<dbReference type="Proteomes" id="UP000008177">
    <property type="component" value="Unplaced contigs"/>
</dbReference>
<gene>
    <name evidence="1" type="ORF">BofuT4_uP019090.1</name>
</gene>
<dbReference type="HOGENOM" id="CLU_3299279_0_0_1"/>
<dbReference type="EMBL" id="FQ790337">
    <property type="protein sequence ID" value="CCD51603.1"/>
    <property type="molecule type" value="Genomic_DNA"/>
</dbReference>
<sequence length="40" mass="4640">MTIRRPSSCVSHYYTDVDLRDVPYLDGKSLLILQARLICQ</sequence>
<protein>
    <submittedName>
        <fullName evidence="1">Uncharacterized protein</fullName>
    </submittedName>
</protein>